<accession>A0A2M7H0X5</accession>
<feature type="compositionally biased region" description="Basic residues" evidence="1">
    <location>
        <begin position="1"/>
        <end position="11"/>
    </location>
</feature>
<sequence>MLLRKPSRRPSGHSSSPAIGRGERARPSASAPTTLGSEIACFRNNYPSPPYTSITTGKTMGRRFVFLKR</sequence>
<feature type="non-terminal residue" evidence="2">
    <location>
        <position position="69"/>
    </location>
</feature>
<evidence type="ECO:0000313" key="2">
    <source>
        <dbReference type="EMBL" id="PIW34791.1"/>
    </source>
</evidence>
<organism evidence="2 3">
    <name type="scientific">Candidatus Nealsonbacteria bacterium CG15_BIG_FIL_POST_REV_8_21_14_020_37_12</name>
    <dbReference type="NCBI Taxonomy" id="1974716"/>
    <lineage>
        <taxon>Bacteria</taxon>
        <taxon>Candidatus Nealsoniibacteriota</taxon>
    </lineage>
</organism>
<name>A0A2M7H0X5_9BACT</name>
<gene>
    <name evidence="2" type="ORF">COW25_02210</name>
</gene>
<dbReference type="EMBL" id="PFGB01000070">
    <property type="protein sequence ID" value="PIW34791.1"/>
    <property type="molecule type" value="Genomic_DNA"/>
</dbReference>
<protein>
    <submittedName>
        <fullName evidence="2">Uncharacterized protein</fullName>
    </submittedName>
</protein>
<feature type="region of interest" description="Disordered" evidence="1">
    <location>
        <begin position="1"/>
        <end position="36"/>
    </location>
</feature>
<evidence type="ECO:0000313" key="3">
    <source>
        <dbReference type="Proteomes" id="UP000230215"/>
    </source>
</evidence>
<comment type="caution">
    <text evidence="2">The sequence shown here is derived from an EMBL/GenBank/DDBJ whole genome shotgun (WGS) entry which is preliminary data.</text>
</comment>
<proteinExistence type="predicted"/>
<dbReference type="AlphaFoldDB" id="A0A2M7H0X5"/>
<evidence type="ECO:0000256" key="1">
    <source>
        <dbReference type="SAM" id="MobiDB-lite"/>
    </source>
</evidence>
<reference evidence="3" key="1">
    <citation type="submission" date="2017-09" db="EMBL/GenBank/DDBJ databases">
        <title>Depth-based differentiation of microbial function through sediment-hosted aquifers and enrichment of novel symbionts in the deep terrestrial subsurface.</title>
        <authorList>
            <person name="Probst A.J."/>
            <person name="Ladd B."/>
            <person name="Jarett J.K."/>
            <person name="Geller-Mcgrath D.E."/>
            <person name="Sieber C.M.K."/>
            <person name="Emerson J.B."/>
            <person name="Anantharaman K."/>
            <person name="Thomas B.C."/>
            <person name="Malmstrom R."/>
            <person name="Stieglmeier M."/>
            <person name="Klingl A."/>
            <person name="Woyke T."/>
            <person name="Ryan C.M."/>
            <person name="Banfield J.F."/>
        </authorList>
    </citation>
    <scope>NUCLEOTIDE SEQUENCE [LARGE SCALE GENOMIC DNA]</scope>
</reference>
<dbReference type="Proteomes" id="UP000230215">
    <property type="component" value="Unassembled WGS sequence"/>
</dbReference>